<reference evidence="1" key="1">
    <citation type="submission" date="2013-12" db="EMBL/GenBank/DDBJ databases">
        <authorList>
            <person name="Omoto C.K."/>
            <person name="Sibley D."/>
            <person name="Venepally P."/>
            <person name="Hadjithomas M."/>
            <person name="Karamycheva S."/>
            <person name="Brunk B."/>
            <person name="Roos D."/>
            <person name="Caler E."/>
            <person name="Lorenzi H."/>
        </authorList>
    </citation>
    <scope>NUCLEOTIDE SEQUENCE</scope>
</reference>
<evidence type="ECO:0000313" key="1">
    <source>
        <dbReference type="EMBL" id="EZG87869.1"/>
    </source>
</evidence>
<dbReference type="EMBL" id="AFNH02000046">
    <property type="protein sequence ID" value="EZG87869.1"/>
    <property type="molecule type" value="Genomic_DNA"/>
</dbReference>
<protein>
    <submittedName>
        <fullName evidence="1">Uncharacterized protein</fullName>
    </submittedName>
</protein>
<gene>
    <name evidence="1" type="ORF">GNI_006090</name>
</gene>
<dbReference type="Proteomes" id="UP000019763">
    <property type="component" value="Unassembled WGS sequence"/>
</dbReference>
<dbReference type="RefSeq" id="XP_011128631.1">
    <property type="nucleotide sequence ID" value="XM_011130329.1"/>
</dbReference>
<organism evidence="1 2">
    <name type="scientific">Gregarina niphandrodes</name>
    <name type="common">Septate eugregarine</name>
    <dbReference type="NCBI Taxonomy" id="110365"/>
    <lineage>
        <taxon>Eukaryota</taxon>
        <taxon>Sar</taxon>
        <taxon>Alveolata</taxon>
        <taxon>Apicomplexa</taxon>
        <taxon>Conoidasida</taxon>
        <taxon>Gregarinasina</taxon>
        <taxon>Eugregarinorida</taxon>
        <taxon>Gregarinidae</taxon>
        <taxon>Gregarina</taxon>
    </lineage>
</organism>
<evidence type="ECO:0000313" key="2">
    <source>
        <dbReference type="Proteomes" id="UP000019763"/>
    </source>
</evidence>
<dbReference type="GeneID" id="22910493"/>
<accession>A0A023BDA5</accession>
<keyword evidence="2" id="KW-1185">Reference proteome</keyword>
<dbReference type="VEuPathDB" id="CryptoDB:GNI_006090"/>
<proteinExistence type="predicted"/>
<name>A0A023BDA5_GRENI</name>
<comment type="caution">
    <text evidence="1">The sequence shown here is derived from an EMBL/GenBank/DDBJ whole genome shotgun (WGS) entry which is preliminary data.</text>
</comment>
<dbReference type="AlphaFoldDB" id="A0A023BDA5"/>
<sequence length="372" mass="41773">MKANTSSEAGRAAVQVILLSILDSGAGSRLEPAGSCQLAPSGRLEIAENSVDYRVREAEDFVADVIKTFAKKEQLYRVRRPDRCLKALSNRVLSAARLSGREPTMETAQLRGSCRWRWARLAEVFYNGLDRNRMLQLLERCKALLGRPVGMTNEWYLAKVLQTFGDSRVIFKWLEKTAHACADEDIKSQALLFDNNVARNFVGLPATTEHGRQVISTISQAVNWLLKTRIGDGNFRKILRSQDYYWSRVDDFSISLAVHLRNFWGPERFNRITHLATSLIPIRGSITTSDTCFFACFLNAVQLSCPYVFRCFCSRSGLPYVYRTGTVYHRAESEGNDFFGQLPNPQAQTAEAQIAVAHIAEAQTAEAQTAEA</sequence>